<feature type="region of interest" description="Disordered" evidence="8">
    <location>
        <begin position="360"/>
        <end position="407"/>
    </location>
</feature>
<feature type="compositionally biased region" description="Acidic residues" evidence="8">
    <location>
        <begin position="104"/>
        <end position="114"/>
    </location>
</feature>
<feature type="compositionally biased region" description="Basic and acidic residues" evidence="8">
    <location>
        <begin position="115"/>
        <end position="146"/>
    </location>
</feature>
<evidence type="ECO:0000256" key="1">
    <source>
        <dbReference type="ARBA" id="ARBA00004123"/>
    </source>
</evidence>
<feature type="domain" description="DNA repair metallo-beta-lactamase" evidence="9">
    <location>
        <begin position="632"/>
        <end position="736"/>
    </location>
</feature>
<keyword evidence="11" id="KW-1185">Reference proteome</keyword>
<protein>
    <recommendedName>
        <fullName evidence="6">DNA cross-link repair 1A protein</fullName>
    </recommendedName>
    <alternativeName>
        <fullName evidence="7">SNM1 homolog A</fullName>
    </alternativeName>
</protein>
<evidence type="ECO:0000256" key="3">
    <source>
        <dbReference type="ARBA" id="ARBA00022763"/>
    </source>
</evidence>
<dbReference type="InterPro" id="IPR011084">
    <property type="entry name" value="DRMBL"/>
</dbReference>
<feature type="compositionally biased region" description="Low complexity" evidence="8">
    <location>
        <begin position="375"/>
        <end position="397"/>
    </location>
</feature>
<keyword evidence="3" id="KW-0227">DNA damage</keyword>
<dbReference type="Gene3D" id="3.40.50.12650">
    <property type="match status" value="1"/>
</dbReference>
<dbReference type="GO" id="GO:0036297">
    <property type="term" value="P:interstrand cross-link repair"/>
    <property type="evidence" value="ECO:0007669"/>
    <property type="project" value="TreeGrafter"/>
</dbReference>
<evidence type="ECO:0000256" key="7">
    <source>
        <dbReference type="ARBA" id="ARBA00078423"/>
    </source>
</evidence>
<dbReference type="FunFam" id="3.60.15.10:FF:000010">
    <property type="entry name" value="DNA cross-link repair 1A"/>
    <property type="match status" value="1"/>
</dbReference>
<dbReference type="FunFam" id="3.40.50.12650:FF:000001">
    <property type="entry name" value="DNA cross-link repair 1A"/>
    <property type="match status" value="1"/>
</dbReference>
<comment type="subcellular location">
    <subcellularLocation>
        <location evidence="1">Nucleus</location>
    </subcellularLocation>
</comment>
<dbReference type="PANTHER" id="PTHR23240:SF6">
    <property type="entry name" value="DNA CROSS-LINK REPAIR 1A PROTEIN"/>
    <property type="match status" value="1"/>
</dbReference>
<dbReference type="InterPro" id="IPR036866">
    <property type="entry name" value="RibonucZ/Hydroxyglut_hydro"/>
</dbReference>
<dbReference type="AlphaFoldDB" id="A0A3S1BPP2"/>
<name>A0A3S1BPP2_ELYCH</name>
<evidence type="ECO:0000256" key="5">
    <source>
        <dbReference type="ARBA" id="ARBA00023242"/>
    </source>
</evidence>
<dbReference type="GO" id="GO:0006303">
    <property type="term" value="P:double-strand break repair via nonhomologous end joining"/>
    <property type="evidence" value="ECO:0007669"/>
    <property type="project" value="TreeGrafter"/>
</dbReference>
<dbReference type="GO" id="GO:0035312">
    <property type="term" value="F:5'-3' DNA exonuclease activity"/>
    <property type="evidence" value="ECO:0007669"/>
    <property type="project" value="TreeGrafter"/>
</dbReference>
<evidence type="ECO:0000256" key="2">
    <source>
        <dbReference type="ARBA" id="ARBA00010304"/>
    </source>
</evidence>
<feature type="region of interest" description="Disordered" evidence="8">
    <location>
        <begin position="244"/>
        <end position="264"/>
    </location>
</feature>
<evidence type="ECO:0000313" key="11">
    <source>
        <dbReference type="Proteomes" id="UP000271974"/>
    </source>
</evidence>
<evidence type="ECO:0000256" key="4">
    <source>
        <dbReference type="ARBA" id="ARBA00023204"/>
    </source>
</evidence>
<dbReference type="Proteomes" id="UP000271974">
    <property type="component" value="Unassembled WGS sequence"/>
</dbReference>
<dbReference type="GO" id="GO:0003684">
    <property type="term" value="F:damaged DNA binding"/>
    <property type="evidence" value="ECO:0007669"/>
    <property type="project" value="TreeGrafter"/>
</dbReference>
<feature type="compositionally biased region" description="Polar residues" evidence="8">
    <location>
        <begin position="22"/>
        <end position="43"/>
    </location>
</feature>
<evidence type="ECO:0000313" key="10">
    <source>
        <dbReference type="EMBL" id="RUS71833.1"/>
    </source>
</evidence>
<evidence type="ECO:0000259" key="9">
    <source>
        <dbReference type="Pfam" id="PF07522"/>
    </source>
</evidence>
<dbReference type="OrthoDB" id="262529at2759"/>
<feature type="compositionally biased region" description="Acidic residues" evidence="8">
    <location>
        <begin position="245"/>
        <end position="258"/>
    </location>
</feature>
<dbReference type="Gene3D" id="3.60.15.10">
    <property type="entry name" value="Ribonuclease Z/Hydroxyacylglutathione hydrolase-like"/>
    <property type="match status" value="1"/>
</dbReference>
<keyword evidence="5" id="KW-0539">Nucleus</keyword>
<dbReference type="GO" id="GO:0005634">
    <property type="term" value="C:nucleus"/>
    <property type="evidence" value="ECO:0007669"/>
    <property type="project" value="UniProtKB-SubCell"/>
</dbReference>
<evidence type="ECO:0000256" key="6">
    <source>
        <dbReference type="ARBA" id="ARBA00069609"/>
    </source>
</evidence>
<feature type="region of interest" description="Disordered" evidence="8">
    <location>
        <begin position="92"/>
        <end position="152"/>
    </location>
</feature>
<comment type="similarity">
    <text evidence="2">Belongs to the DNA repair metallo-beta-lactamase (DRMBL) family.</text>
</comment>
<dbReference type="SUPFAM" id="SSF56281">
    <property type="entry name" value="Metallo-hydrolase/oxidoreductase"/>
    <property type="match status" value="1"/>
</dbReference>
<dbReference type="STRING" id="188477.A0A3S1BPP2"/>
<comment type="caution">
    <text evidence="10">The sequence shown here is derived from an EMBL/GenBank/DDBJ whole genome shotgun (WGS) entry which is preliminary data.</text>
</comment>
<gene>
    <name evidence="10" type="ORF">EGW08_020396</name>
</gene>
<evidence type="ECO:0000256" key="8">
    <source>
        <dbReference type="SAM" id="MobiDB-lite"/>
    </source>
</evidence>
<proteinExistence type="inferred from homology"/>
<keyword evidence="4" id="KW-0234">DNA repair</keyword>
<sequence length="760" mass="84516">MDKPASSDTFKCDNSGLHASRLKSSSQCSTPLKVSKDLSISKNTVRKRSRHDQGSPISKSSVSKSKRKSTGSKGNLKDEKCTLSIATYFSPKKLNSKAGRTEQVAEDTIELSDDDFGKQDEEIIADKKSTNEEASISREKESKVDHNVISSHSSHHIPLVNVDIVENESEQSSFETENRSAAPLGDEAMSKESLDVQSHNQACSVDVLTSKSFGLDMSYSVPSKDKTECIQSDQAGGFLLQESSSDTDDLFSENEEDSESTHVLENASRTHTILPNEVSSLDKQSALSENLPTKSGGFLLEANSKEDNKEQLVSLHSGHTSEKVPLSASLTWPSTSSSATKQTTLFSFLKAKPKLQMSADQKTSSLSFTKPKLGSSSTVSNSHGLNSSSSASSWKNNQDSEDTWVNNSQGYGKKRPCPFYKKMPGTPITVDAFRYGVIPGCEAYVLTHFHYDHYGGLTKKFAQPIFCSQVTGNLVESRIGVHTKWINRLPMWKPCKVANATLTLMEANHCPGAVIILFELKDGRKILHTGDFRANREMETYSALQGIKISELYLDTTYCNPSYAFPDQTEVVHFVVDLVLKYVSDHPSTLIICGAYTIGKERIFQAIAKALDSKICVLNDKKKVLDCLEDPDLKSRVTLDWSAGRVHVLPMGKLNQQNLKEHHTRHQRYENILAFQPTGWTHSDKQTSLNQLKPKWSRDGITLYGVPYSEHSSFLELKRFVQHFRPLKILPTVNNGSPAARSNMETIFKQWMQQKTLQET</sequence>
<accession>A0A3S1BPP2</accession>
<feature type="region of interest" description="Disordered" evidence="8">
    <location>
        <begin position="1"/>
        <end position="77"/>
    </location>
</feature>
<organism evidence="10 11">
    <name type="scientific">Elysia chlorotica</name>
    <name type="common">Eastern emerald elysia</name>
    <name type="synonym">Sea slug</name>
    <dbReference type="NCBI Taxonomy" id="188477"/>
    <lineage>
        <taxon>Eukaryota</taxon>
        <taxon>Metazoa</taxon>
        <taxon>Spiralia</taxon>
        <taxon>Lophotrochozoa</taxon>
        <taxon>Mollusca</taxon>
        <taxon>Gastropoda</taxon>
        <taxon>Heterobranchia</taxon>
        <taxon>Euthyneura</taxon>
        <taxon>Panpulmonata</taxon>
        <taxon>Sacoglossa</taxon>
        <taxon>Placobranchoidea</taxon>
        <taxon>Plakobranchidae</taxon>
        <taxon>Elysia</taxon>
    </lineage>
</organism>
<feature type="non-terminal residue" evidence="10">
    <location>
        <position position="760"/>
    </location>
</feature>
<dbReference type="Pfam" id="PF07522">
    <property type="entry name" value="DRMBL"/>
    <property type="match status" value="1"/>
</dbReference>
<dbReference type="EMBL" id="RQTK01001152">
    <property type="protein sequence ID" value="RUS71833.1"/>
    <property type="molecule type" value="Genomic_DNA"/>
</dbReference>
<dbReference type="CDD" id="cd16273">
    <property type="entry name" value="SNM1A-1C-like_MBL-fold"/>
    <property type="match status" value="1"/>
</dbReference>
<reference evidence="10 11" key="1">
    <citation type="submission" date="2019-01" db="EMBL/GenBank/DDBJ databases">
        <title>A draft genome assembly of the solar-powered sea slug Elysia chlorotica.</title>
        <authorList>
            <person name="Cai H."/>
            <person name="Li Q."/>
            <person name="Fang X."/>
            <person name="Li J."/>
            <person name="Curtis N.E."/>
            <person name="Altenburger A."/>
            <person name="Shibata T."/>
            <person name="Feng M."/>
            <person name="Maeda T."/>
            <person name="Schwartz J.A."/>
            <person name="Shigenobu S."/>
            <person name="Lundholm N."/>
            <person name="Nishiyama T."/>
            <person name="Yang H."/>
            <person name="Hasebe M."/>
            <person name="Li S."/>
            <person name="Pierce S.K."/>
            <person name="Wang J."/>
        </authorList>
    </citation>
    <scope>NUCLEOTIDE SEQUENCE [LARGE SCALE GENOMIC DNA]</scope>
    <source>
        <strain evidence="10">EC2010</strain>
        <tissue evidence="10">Whole organism of an adult</tissue>
    </source>
</reference>
<dbReference type="PANTHER" id="PTHR23240">
    <property type="entry name" value="DNA CROSS-LINK REPAIR PROTEIN PSO2/SNM1-RELATED"/>
    <property type="match status" value="1"/>
</dbReference>